<name>A0ACC0W9C7_9STRA</name>
<keyword evidence="2" id="KW-1185">Reference proteome</keyword>
<evidence type="ECO:0000313" key="1">
    <source>
        <dbReference type="EMBL" id="KAI9914301.1"/>
    </source>
</evidence>
<accession>A0ACC0W9C7</accession>
<comment type="caution">
    <text evidence="1">The sequence shown here is derived from an EMBL/GenBank/DDBJ whole genome shotgun (WGS) entry which is preliminary data.</text>
</comment>
<proteinExistence type="predicted"/>
<organism evidence="1 2">
    <name type="scientific">Peronosclerospora sorghi</name>
    <dbReference type="NCBI Taxonomy" id="230839"/>
    <lineage>
        <taxon>Eukaryota</taxon>
        <taxon>Sar</taxon>
        <taxon>Stramenopiles</taxon>
        <taxon>Oomycota</taxon>
        <taxon>Peronosporomycetes</taxon>
        <taxon>Peronosporales</taxon>
        <taxon>Peronosporaceae</taxon>
        <taxon>Peronosclerospora</taxon>
    </lineage>
</organism>
<protein>
    <submittedName>
        <fullName evidence="1">Uncharacterized protein</fullName>
    </submittedName>
</protein>
<gene>
    <name evidence="1" type="ORF">PsorP6_007156</name>
</gene>
<evidence type="ECO:0000313" key="2">
    <source>
        <dbReference type="Proteomes" id="UP001163321"/>
    </source>
</evidence>
<dbReference type="Proteomes" id="UP001163321">
    <property type="component" value="Chromosome 3"/>
</dbReference>
<reference evidence="1 2" key="1">
    <citation type="journal article" date="2022" name="bioRxiv">
        <title>The genome of the oomycete Peronosclerospora sorghi, a cosmopolitan pathogen of maize and sorghum, is inflated with dispersed pseudogenes.</title>
        <authorList>
            <person name="Fletcher K."/>
            <person name="Martin F."/>
            <person name="Isakeit T."/>
            <person name="Cavanaugh K."/>
            <person name="Magill C."/>
            <person name="Michelmore R."/>
        </authorList>
    </citation>
    <scope>NUCLEOTIDE SEQUENCE [LARGE SCALE GENOMIC DNA]</scope>
    <source>
        <strain evidence="1">P6</strain>
    </source>
</reference>
<dbReference type="EMBL" id="CM047582">
    <property type="protein sequence ID" value="KAI9914301.1"/>
    <property type="molecule type" value="Genomic_DNA"/>
</dbReference>
<sequence>MESPQMEDNIKRVMEQIGVQRRLLATTNHDKDQQVEVLEQQTAEAHQSMANISSHSRVPSPTWRRRQVRS</sequence>